<feature type="region of interest" description="Disordered" evidence="2">
    <location>
        <begin position="1"/>
        <end position="20"/>
    </location>
</feature>
<evidence type="ECO:0000313" key="4">
    <source>
        <dbReference type="EMBL" id="RZU31561.1"/>
    </source>
</evidence>
<protein>
    <submittedName>
        <fullName evidence="4">Methyltransferase family protein</fullName>
    </submittedName>
</protein>
<evidence type="ECO:0000256" key="2">
    <source>
        <dbReference type="SAM" id="MobiDB-lite"/>
    </source>
</evidence>
<dbReference type="InterPro" id="IPR041698">
    <property type="entry name" value="Methyltransf_25"/>
</dbReference>
<dbReference type="RefSeq" id="WP_104529934.1">
    <property type="nucleotide sequence ID" value="NZ_POQT01000037.1"/>
</dbReference>
<keyword evidence="4" id="KW-0489">Methyltransferase</keyword>
<gene>
    <name evidence="4" type="ORF">BKA19_1231</name>
</gene>
<dbReference type="GO" id="GO:0032259">
    <property type="term" value="P:methylation"/>
    <property type="evidence" value="ECO:0007669"/>
    <property type="project" value="UniProtKB-KW"/>
</dbReference>
<dbReference type="PANTHER" id="PTHR43861:SF3">
    <property type="entry name" value="PUTATIVE (AFU_ORTHOLOGUE AFUA_2G14390)-RELATED"/>
    <property type="match status" value="1"/>
</dbReference>
<feature type="domain" description="Methyltransferase" evidence="3">
    <location>
        <begin position="53"/>
        <end position="146"/>
    </location>
</feature>
<dbReference type="InterPro" id="IPR029063">
    <property type="entry name" value="SAM-dependent_MTases_sf"/>
</dbReference>
<evidence type="ECO:0000259" key="3">
    <source>
        <dbReference type="Pfam" id="PF13649"/>
    </source>
</evidence>
<evidence type="ECO:0000256" key="1">
    <source>
        <dbReference type="ARBA" id="ARBA00022679"/>
    </source>
</evidence>
<dbReference type="EMBL" id="SHKV01000001">
    <property type="protein sequence ID" value="RZU31561.1"/>
    <property type="molecule type" value="Genomic_DNA"/>
</dbReference>
<keyword evidence="5" id="KW-1185">Reference proteome</keyword>
<dbReference type="GO" id="GO:0008168">
    <property type="term" value="F:methyltransferase activity"/>
    <property type="evidence" value="ECO:0007669"/>
    <property type="project" value="UniProtKB-KW"/>
</dbReference>
<reference evidence="4 5" key="1">
    <citation type="submission" date="2019-02" db="EMBL/GenBank/DDBJ databases">
        <title>Sequencing the genomes of 1000 actinobacteria strains.</title>
        <authorList>
            <person name="Klenk H.-P."/>
        </authorList>
    </citation>
    <scope>NUCLEOTIDE SEQUENCE [LARGE SCALE GENOMIC DNA]</scope>
    <source>
        <strain evidence="4 5">DSM 44509</strain>
    </source>
</reference>
<dbReference type="Pfam" id="PF13649">
    <property type="entry name" value="Methyltransf_25"/>
    <property type="match status" value="1"/>
</dbReference>
<proteinExistence type="predicted"/>
<organism evidence="4 5">
    <name type="scientific">Blastococcus saxobsidens</name>
    <dbReference type="NCBI Taxonomy" id="138336"/>
    <lineage>
        <taxon>Bacteria</taxon>
        <taxon>Bacillati</taxon>
        <taxon>Actinomycetota</taxon>
        <taxon>Actinomycetes</taxon>
        <taxon>Geodermatophilales</taxon>
        <taxon>Geodermatophilaceae</taxon>
        <taxon>Blastococcus</taxon>
    </lineage>
</organism>
<comment type="caution">
    <text evidence="4">The sequence shown here is derived from an EMBL/GenBank/DDBJ whole genome shotgun (WGS) entry which is preliminary data.</text>
</comment>
<sequence>MSQHEHEHGTAQQPAVTRESYDELYRSAPAVWTGRPNRQLVVEATDLPPGRALDAGAGEGGDALWLASRGWRVTAVDFSPVALERGAVKAAELELADRIDWVHEDLDVWTPPEGSYDLVTAHYLHATWTDRSRMFRGLAAAVAPGGTLLVVGHQHGDGWGHGHAHAHEAGALYTADDVAAVLEPGEWRDVVTETRDRDHAAAERTGNPVPDTVLVARRSGTR</sequence>
<dbReference type="SUPFAM" id="SSF53335">
    <property type="entry name" value="S-adenosyl-L-methionine-dependent methyltransferases"/>
    <property type="match status" value="1"/>
</dbReference>
<dbReference type="OrthoDB" id="9786503at2"/>
<accession>A0A4Q7Y629</accession>
<evidence type="ECO:0000313" key="5">
    <source>
        <dbReference type="Proteomes" id="UP000292507"/>
    </source>
</evidence>
<dbReference type="AlphaFoldDB" id="A0A4Q7Y629"/>
<dbReference type="PANTHER" id="PTHR43861">
    <property type="entry name" value="TRANS-ACONITATE 2-METHYLTRANSFERASE-RELATED"/>
    <property type="match status" value="1"/>
</dbReference>
<dbReference type="Proteomes" id="UP000292507">
    <property type="component" value="Unassembled WGS sequence"/>
</dbReference>
<dbReference type="Gene3D" id="3.40.50.150">
    <property type="entry name" value="Vaccinia Virus protein VP39"/>
    <property type="match status" value="1"/>
</dbReference>
<name>A0A4Q7Y629_9ACTN</name>
<dbReference type="CDD" id="cd02440">
    <property type="entry name" value="AdoMet_MTases"/>
    <property type="match status" value="1"/>
</dbReference>
<keyword evidence="1 4" id="KW-0808">Transferase</keyword>